<evidence type="ECO:0000256" key="1">
    <source>
        <dbReference type="SAM" id="MobiDB-lite"/>
    </source>
</evidence>
<sequence length="22" mass="2622">MIPKKDDDKPKSKEEERFGGRM</sequence>
<dbReference type="Proteomes" id="UP000000606">
    <property type="component" value="Chromosome"/>
</dbReference>
<evidence type="ECO:0000313" key="3">
    <source>
        <dbReference type="Proteomes" id="UP000000606"/>
    </source>
</evidence>
<accession>Q62XL6</accession>
<evidence type="ECO:0000313" key="2">
    <source>
        <dbReference type="EMBL" id="AAU22492.2"/>
    </source>
</evidence>
<name>Q62XL6_BACLD</name>
<dbReference type="AlphaFoldDB" id="Q62XL6"/>
<reference evidence="2 3" key="1">
    <citation type="journal article" date="2004" name="Genome Biol.">
        <title>Complete genome sequence of the industrial bacterium Bacillus licheniformis and comparisons with closely related Bacillus species.</title>
        <authorList>
            <person name="Rey M.W."/>
            <person name="Ramaiya P."/>
            <person name="Nelson B.A."/>
            <person name="Brody-Karpin S.D."/>
            <person name="Zaretsky E.J."/>
            <person name="Tang M."/>
            <person name="Lopez de Leon A."/>
            <person name="Xiang H."/>
            <person name="Gusti V."/>
            <person name="Clausen I.G."/>
            <person name="Olsen P.B."/>
            <person name="Rasmussen M.D."/>
            <person name="Andersen J.T."/>
            <person name="Jorgensen P.L."/>
            <person name="Larsen T.S."/>
            <person name="Sorokin A."/>
            <person name="Bolotin A."/>
            <person name="Lapidus A."/>
            <person name="Galleron N."/>
            <person name="Ehrlich S.D."/>
            <person name="Berka R.M."/>
        </authorList>
    </citation>
    <scope>NUCLEOTIDE SEQUENCE [LARGE SCALE GENOMIC DNA]</scope>
    <source>
        <strain evidence="3">ATCC 14580 / DSM 13 / JCM 2505 / CCUG 7422 / NBRC 12200 / NCIMB 9375 / NCTC 10341 / NRRL NRS-1264 / Gibson 46</strain>
    </source>
</reference>
<organism evidence="2 3">
    <name type="scientific">Bacillus licheniformis (strain ATCC 14580 / DSM 13 / JCM 2505 / CCUG 7422 / NBRC 12200 / NCIMB 9375 / NCTC 10341 / NRRL NRS-1264 / Gibson 46)</name>
    <dbReference type="NCBI Taxonomy" id="279010"/>
    <lineage>
        <taxon>Bacteria</taxon>
        <taxon>Bacillati</taxon>
        <taxon>Bacillota</taxon>
        <taxon>Bacilli</taxon>
        <taxon>Bacillales</taxon>
        <taxon>Bacillaceae</taxon>
        <taxon>Bacillus</taxon>
    </lineage>
</organism>
<dbReference type="EMBL" id="CP000002">
    <property type="protein sequence ID" value="AAU22492.2"/>
    <property type="molecule type" value="Genomic_DNA"/>
</dbReference>
<dbReference type="KEGG" id="bli:BL05078"/>
<keyword evidence="3" id="KW-1185">Reference proteome</keyword>
<proteinExistence type="predicted"/>
<protein>
    <submittedName>
        <fullName evidence="2">Uncharacterized protein</fullName>
    </submittedName>
</protein>
<dbReference type="STRING" id="279010.BL05078"/>
<feature type="region of interest" description="Disordered" evidence="1">
    <location>
        <begin position="1"/>
        <end position="22"/>
    </location>
</feature>
<gene>
    <name evidence="2" type="ordered locus">BL05078</name>
</gene>
<dbReference type="HOGENOM" id="CLU_3424590_0_0_9"/>